<comment type="caution">
    <text evidence="1">The sequence shown here is derived from an EMBL/GenBank/DDBJ whole genome shotgun (WGS) entry which is preliminary data.</text>
</comment>
<accession>A0A0F9D4S6</accession>
<dbReference type="EMBL" id="LAZR01041117">
    <property type="protein sequence ID" value="KKL12796.1"/>
    <property type="molecule type" value="Genomic_DNA"/>
</dbReference>
<name>A0A0F9D4S6_9ZZZZ</name>
<feature type="non-terminal residue" evidence="1">
    <location>
        <position position="104"/>
    </location>
</feature>
<sequence length="104" mass="11507">MSHNILKIPLLGLLLVLHHLVYSQADAKYMQNPDTTIYVLDHTDLLTLRFYPLAKFNSLEIKGPSERISMQPNGKGSVGIGFNYKSIGFGFSVGLPATDESNVK</sequence>
<reference evidence="1" key="1">
    <citation type="journal article" date="2015" name="Nature">
        <title>Complex archaea that bridge the gap between prokaryotes and eukaryotes.</title>
        <authorList>
            <person name="Spang A."/>
            <person name="Saw J.H."/>
            <person name="Jorgensen S.L."/>
            <person name="Zaremba-Niedzwiedzka K."/>
            <person name="Martijn J."/>
            <person name="Lind A.E."/>
            <person name="van Eijk R."/>
            <person name="Schleper C."/>
            <person name="Guy L."/>
            <person name="Ettema T.J."/>
        </authorList>
    </citation>
    <scope>NUCLEOTIDE SEQUENCE</scope>
</reference>
<evidence type="ECO:0000313" key="1">
    <source>
        <dbReference type="EMBL" id="KKL12796.1"/>
    </source>
</evidence>
<gene>
    <name evidence="1" type="ORF">LCGC14_2532160</name>
</gene>
<proteinExistence type="predicted"/>
<dbReference type="AlphaFoldDB" id="A0A0F9D4S6"/>
<protein>
    <submittedName>
        <fullName evidence="1">Uncharacterized protein</fullName>
    </submittedName>
</protein>
<organism evidence="1">
    <name type="scientific">marine sediment metagenome</name>
    <dbReference type="NCBI Taxonomy" id="412755"/>
    <lineage>
        <taxon>unclassified sequences</taxon>
        <taxon>metagenomes</taxon>
        <taxon>ecological metagenomes</taxon>
    </lineage>
</organism>